<reference evidence="1" key="1">
    <citation type="journal article" date="2020" name="Stud. Mycol.">
        <title>101 Dothideomycetes genomes: a test case for predicting lifestyles and emergence of pathogens.</title>
        <authorList>
            <person name="Haridas S."/>
            <person name="Albert R."/>
            <person name="Binder M."/>
            <person name="Bloem J."/>
            <person name="Labutti K."/>
            <person name="Salamov A."/>
            <person name="Andreopoulos B."/>
            <person name="Baker S."/>
            <person name="Barry K."/>
            <person name="Bills G."/>
            <person name="Bluhm B."/>
            <person name="Cannon C."/>
            <person name="Castanera R."/>
            <person name="Culley D."/>
            <person name="Daum C."/>
            <person name="Ezra D."/>
            <person name="Gonzalez J."/>
            <person name="Henrissat B."/>
            <person name="Kuo A."/>
            <person name="Liang C."/>
            <person name="Lipzen A."/>
            <person name="Lutzoni F."/>
            <person name="Magnuson J."/>
            <person name="Mondo S."/>
            <person name="Nolan M."/>
            <person name="Ohm R."/>
            <person name="Pangilinan J."/>
            <person name="Park H.-J."/>
            <person name="Ramirez L."/>
            <person name="Alfaro M."/>
            <person name="Sun H."/>
            <person name="Tritt A."/>
            <person name="Yoshinaga Y."/>
            <person name="Zwiers L.-H."/>
            <person name="Turgeon B."/>
            <person name="Goodwin S."/>
            <person name="Spatafora J."/>
            <person name="Crous P."/>
            <person name="Grigoriev I."/>
        </authorList>
    </citation>
    <scope>NUCLEOTIDE SEQUENCE</scope>
    <source>
        <strain evidence="1">CBS 161.51</strain>
    </source>
</reference>
<protein>
    <submittedName>
        <fullName evidence="1">Uncharacterized protein</fullName>
    </submittedName>
</protein>
<dbReference type="AlphaFoldDB" id="A0A6A5S2X9"/>
<dbReference type="EMBL" id="ML976605">
    <property type="protein sequence ID" value="KAF1934472.1"/>
    <property type="molecule type" value="Genomic_DNA"/>
</dbReference>
<organism evidence="1 2">
    <name type="scientific">Clathrospora elynae</name>
    <dbReference type="NCBI Taxonomy" id="706981"/>
    <lineage>
        <taxon>Eukaryota</taxon>
        <taxon>Fungi</taxon>
        <taxon>Dikarya</taxon>
        <taxon>Ascomycota</taxon>
        <taxon>Pezizomycotina</taxon>
        <taxon>Dothideomycetes</taxon>
        <taxon>Pleosporomycetidae</taxon>
        <taxon>Pleosporales</taxon>
        <taxon>Diademaceae</taxon>
        <taxon>Clathrospora</taxon>
    </lineage>
</organism>
<name>A0A6A5S2X9_9PLEO</name>
<accession>A0A6A5S2X9</accession>
<evidence type="ECO:0000313" key="2">
    <source>
        <dbReference type="Proteomes" id="UP000800038"/>
    </source>
</evidence>
<gene>
    <name evidence="1" type="ORF">EJ02DRAFT_429376</name>
</gene>
<sequence>MILSRLSRLKLQNSVKCFIRKLKSDNDLNNDGLDYSVLTDALTDDKWDKATELANFLKALYEMTRRLEGNNSSTGGFGSLWQTLTNLQTFLWSHNGPA</sequence>
<dbReference type="Proteomes" id="UP000800038">
    <property type="component" value="Unassembled WGS sequence"/>
</dbReference>
<evidence type="ECO:0000313" key="1">
    <source>
        <dbReference type="EMBL" id="KAF1934472.1"/>
    </source>
</evidence>
<proteinExistence type="predicted"/>
<keyword evidence="2" id="KW-1185">Reference proteome</keyword>